<comment type="caution">
    <text evidence="3">The sequence shown here is derived from an EMBL/GenBank/DDBJ whole genome shotgun (WGS) entry which is preliminary data.</text>
</comment>
<dbReference type="EMBL" id="BLLF01000843">
    <property type="protein sequence ID" value="GFH15384.1"/>
    <property type="molecule type" value="Genomic_DNA"/>
</dbReference>
<name>A0A699Z948_HAELA</name>
<evidence type="ECO:0000256" key="1">
    <source>
        <dbReference type="SAM" id="MobiDB-lite"/>
    </source>
</evidence>
<organism evidence="3 4">
    <name type="scientific">Haematococcus lacustris</name>
    <name type="common">Green alga</name>
    <name type="synonym">Haematococcus pluvialis</name>
    <dbReference type="NCBI Taxonomy" id="44745"/>
    <lineage>
        <taxon>Eukaryota</taxon>
        <taxon>Viridiplantae</taxon>
        <taxon>Chlorophyta</taxon>
        <taxon>core chlorophytes</taxon>
        <taxon>Chlorophyceae</taxon>
        <taxon>CS clade</taxon>
        <taxon>Chlamydomonadales</taxon>
        <taxon>Haematococcaceae</taxon>
        <taxon>Haematococcus</taxon>
    </lineage>
</organism>
<evidence type="ECO:0000313" key="3">
    <source>
        <dbReference type="EMBL" id="GFH15384.1"/>
    </source>
</evidence>
<dbReference type="AlphaFoldDB" id="A0A699Z948"/>
<protein>
    <submittedName>
        <fullName evidence="3">Uncharacterized protein</fullName>
    </submittedName>
</protein>
<evidence type="ECO:0000256" key="2">
    <source>
        <dbReference type="SAM" id="SignalP"/>
    </source>
</evidence>
<gene>
    <name evidence="3" type="ORF">HaLaN_11605</name>
</gene>
<evidence type="ECO:0000313" key="4">
    <source>
        <dbReference type="Proteomes" id="UP000485058"/>
    </source>
</evidence>
<feature type="region of interest" description="Disordered" evidence="1">
    <location>
        <begin position="38"/>
        <end position="59"/>
    </location>
</feature>
<feature type="compositionally biased region" description="Polar residues" evidence="1">
    <location>
        <begin position="44"/>
        <end position="55"/>
    </location>
</feature>
<keyword evidence="2" id="KW-0732">Signal</keyword>
<feature type="chain" id="PRO_5025624341" evidence="2">
    <location>
        <begin position="17"/>
        <end position="189"/>
    </location>
</feature>
<sequence length="189" mass="18944">MALLSLLTVYAAIVWTDERHDECDTLAAGAATSSCTPSRRELKQSASSGGLNQRAQEAGGRTLSEVKRVVSELCNSRSGVDGAAASLAAAVATATGQAYAQAATSQPSSGCGNVNEDARVLADAVAQALSSSFAGITNNCQAATSASTVDTFRGGIQSAISSAGQATCSSSPGYDAKAKAVRDAVTAWC</sequence>
<keyword evidence="4" id="KW-1185">Reference proteome</keyword>
<proteinExistence type="predicted"/>
<feature type="signal peptide" evidence="2">
    <location>
        <begin position="1"/>
        <end position="16"/>
    </location>
</feature>
<reference evidence="3 4" key="1">
    <citation type="submission" date="2020-02" db="EMBL/GenBank/DDBJ databases">
        <title>Draft genome sequence of Haematococcus lacustris strain NIES-144.</title>
        <authorList>
            <person name="Morimoto D."/>
            <person name="Nakagawa S."/>
            <person name="Yoshida T."/>
            <person name="Sawayama S."/>
        </authorList>
    </citation>
    <scope>NUCLEOTIDE SEQUENCE [LARGE SCALE GENOMIC DNA]</scope>
    <source>
        <strain evidence="3 4">NIES-144</strain>
    </source>
</reference>
<accession>A0A699Z948</accession>
<dbReference type="Proteomes" id="UP000485058">
    <property type="component" value="Unassembled WGS sequence"/>
</dbReference>